<dbReference type="EMBL" id="MK072393">
    <property type="protein sequence ID" value="AYV83749.1"/>
    <property type="molecule type" value="Genomic_DNA"/>
</dbReference>
<organism evidence="1">
    <name type="scientific">Hyperionvirus sp</name>
    <dbReference type="NCBI Taxonomy" id="2487770"/>
    <lineage>
        <taxon>Viruses</taxon>
        <taxon>Varidnaviria</taxon>
        <taxon>Bamfordvirae</taxon>
        <taxon>Nucleocytoviricota</taxon>
        <taxon>Megaviricetes</taxon>
        <taxon>Imitervirales</taxon>
        <taxon>Mimiviridae</taxon>
        <taxon>Klosneuvirinae</taxon>
    </lineage>
</organism>
<proteinExistence type="predicted"/>
<sequence length="266" mass="30653">MDEKSQADRISKLLSRLITEIKLMAYGHPMVLTEKKETPLRLYESHPIINNHILGLFIHPIIESIARSKDPETHQRFVRSFKICNEIIISVEVYLIAYNEFLKTSRTFLKVSECMDCFTLGTYNKLCVLEDLAYDAANTIFSEIRWLISSARDIVMMPTTPQQDIRADQLSKTVFDTAKRVLRFTTRANNKIKNHLLRVKNVYCTCSSRIKRDTPETLHLIVTIHDLTNCSGISAFRANRKAAKPATTTITDELNTQIEKLFERVN</sequence>
<protein>
    <submittedName>
        <fullName evidence="1">Uncharacterized protein</fullName>
    </submittedName>
</protein>
<accession>A0A3G5AEF2</accession>
<evidence type="ECO:0000313" key="1">
    <source>
        <dbReference type="EMBL" id="AYV83749.1"/>
    </source>
</evidence>
<reference evidence="1" key="1">
    <citation type="submission" date="2018-10" db="EMBL/GenBank/DDBJ databases">
        <title>Hidden diversity of soil giant viruses.</title>
        <authorList>
            <person name="Schulz F."/>
            <person name="Alteio L."/>
            <person name="Goudeau D."/>
            <person name="Ryan E.M."/>
            <person name="Malmstrom R.R."/>
            <person name="Blanchard J."/>
            <person name="Woyke T."/>
        </authorList>
    </citation>
    <scope>NUCLEOTIDE SEQUENCE</scope>
    <source>
        <strain evidence="1">HYV1</strain>
    </source>
</reference>
<name>A0A3G5AEF2_9VIRU</name>
<gene>
    <name evidence="1" type="ORF">Hyperionvirus11_22</name>
</gene>